<proteinExistence type="predicted"/>
<dbReference type="AlphaFoldDB" id="A0A921MPY4"/>
<keyword evidence="2" id="KW-0560">Oxidoreductase</keyword>
<feature type="domain" description="NADH:flavin oxidoreductase/NADH oxidase N-terminal" evidence="3">
    <location>
        <begin position="12"/>
        <end position="254"/>
    </location>
</feature>
<dbReference type="PANTHER" id="PTHR43656:SF2">
    <property type="entry name" value="BINDING OXIDOREDUCTASE, PUTATIVE (AFU_ORTHOLOGUE AFUA_2G08260)-RELATED"/>
    <property type="match status" value="1"/>
</dbReference>
<dbReference type="EMBL" id="DYUD01000010">
    <property type="protein sequence ID" value="HJG88365.1"/>
    <property type="molecule type" value="Genomic_DNA"/>
</dbReference>
<dbReference type="GO" id="GO:0010181">
    <property type="term" value="F:FMN binding"/>
    <property type="evidence" value="ECO:0007669"/>
    <property type="project" value="InterPro"/>
</dbReference>
<protein>
    <submittedName>
        <fullName evidence="4">NADH:flavin oxidoreductase</fullName>
    </submittedName>
</protein>
<dbReference type="Proteomes" id="UP000757103">
    <property type="component" value="Unassembled WGS sequence"/>
</dbReference>
<dbReference type="SUPFAM" id="SSF51395">
    <property type="entry name" value="FMN-linked oxidoreductases"/>
    <property type="match status" value="1"/>
</dbReference>
<dbReference type="PANTHER" id="PTHR43656">
    <property type="entry name" value="BINDING OXIDOREDUCTASE, PUTATIVE (AFU_ORTHOLOGUE AFUA_2G08260)-RELATED"/>
    <property type="match status" value="1"/>
</dbReference>
<organism evidence="4 5">
    <name type="scientific">Barnesiella viscericola</name>
    <dbReference type="NCBI Taxonomy" id="397865"/>
    <lineage>
        <taxon>Bacteria</taxon>
        <taxon>Pseudomonadati</taxon>
        <taxon>Bacteroidota</taxon>
        <taxon>Bacteroidia</taxon>
        <taxon>Bacteroidales</taxon>
        <taxon>Barnesiellaceae</taxon>
        <taxon>Barnesiella</taxon>
    </lineage>
</organism>
<dbReference type="GO" id="GO:0016491">
    <property type="term" value="F:oxidoreductase activity"/>
    <property type="evidence" value="ECO:0007669"/>
    <property type="project" value="UniProtKB-KW"/>
</dbReference>
<comment type="caution">
    <text evidence="4">The sequence shown here is derived from an EMBL/GenBank/DDBJ whole genome shotgun (WGS) entry which is preliminary data.</text>
</comment>
<name>A0A921MPY4_9BACT</name>
<dbReference type="InterPro" id="IPR001155">
    <property type="entry name" value="OxRdtase_FMN_N"/>
</dbReference>
<keyword evidence="1" id="KW-0285">Flavoprotein</keyword>
<dbReference type="Pfam" id="PF00724">
    <property type="entry name" value="Oxidored_FMN"/>
    <property type="match status" value="1"/>
</dbReference>
<evidence type="ECO:0000313" key="5">
    <source>
        <dbReference type="Proteomes" id="UP000757103"/>
    </source>
</evidence>
<accession>A0A921MPY4</accession>
<evidence type="ECO:0000313" key="4">
    <source>
        <dbReference type="EMBL" id="HJG88365.1"/>
    </source>
</evidence>
<evidence type="ECO:0000256" key="1">
    <source>
        <dbReference type="ARBA" id="ARBA00022630"/>
    </source>
</evidence>
<dbReference type="Gene3D" id="3.20.20.70">
    <property type="entry name" value="Aldolase class I"/>
    <property type="match status" value="1"/>
</dbReference>
<gene>
    <name evidence="4" type="ORF">K8U91_02660</name>
</gene>
<reference evidence="4" key="2">
    <citation type="submission" date="2021-09" db="EMBL/GenBank/DDBJ databases">
        <authorList>
            <person name="Gilroy R."/>
        </authorList>
    </citation>
    <scope>NUCLEOTIDE SEQUENCE</scope>
    <source>
        <strain evidence="4">CHK121-7720</strain>
    </source>
</reference>
<dbReference type="InterPro" id="IPR051799">
    <property type="entry name" value="NADH_flavin_oxidoreductase"/>
</dbReference>
<dbReference type="RefSeq" id="WP_273305418.1">
    <property type="nucleotide sequence ID" value="NZ_CAWVJN010000001.1"/>
</dbReference>
<sequence length="416" mass="46619">MNTDSSSQPSILFTPASIGPVTLRNRTIRSAAFEGMCDHNAPTQKLYDYHRSVAAGGIGMTTLAYASVTRNGLSFKHQLWMRPEIVKPLRRITDAIHAEGAKASIQLGHCGNMSHRSTAGQIPISASTGFNLYSPTFVRGMHKDEIEAMARSFGDAVNNARDAGFDAVEIHAGHGYLISQFLSPYTNHRRDEYGGSLDNRMRFMRMCMEQVMKAAGNDMAVIVKTNMRDGFKGGIEIDEGIVIARELEQLGAHALVLSGGFVSKAPMYVMRGEMPITTLTYYMKTWWLKYGVKLAGRFMIPTVPFREAYFLDDALKFREALKLPLIYVGGLVSRPTIDKVLNHGFEFVQMGRALINEPDFVNRMKNEDEVRCGCDHTNYCIARMYSIEMACHKHLEGQLPPCIVKEIEKIHRHDPQ</sequence>
<evidence type="ECO:0000259" key="3">
    <source>
        <dbReference type="Pfam" id="PF00724"/>
    </source>
</evidence>
<evidence type="ECO:0000256" key="2">
    <source>
        <dbReference type="ARBA" id="ARBA00023002"/>
    </source>
</evidence>
<dbReference type="InterPro" id="IPR013785">
    <property type="entry name" value="Aldolase_TIM"/>
</dbReference>
<dbReference type="CDD" id="cd02803">
    <property type="entry name" value="OYE_like_FMN_family"/>
    <property type="match status" value="1"/>
</dbReference>
<reference evidence="4" key="1">
    <citation type="journal article" date="2021" name="PeerJ">
        <title>Extensive microbial diversity within the chicken gut microbiome revealed by metagenomics and culture.</title>
        <authorList>
            <person name="Gilroy R."/>
            <person name="Ravi A."/>
            <person name="Getino M."/>
            <person name="Pursley I."/>
            <person name="Horton D.L."/>
            <person name="Alikhan N.F."/>
            <person name="Baker D."/>
            <person name="Gharbi K."/>
            <person name="Hall N."/>
            <person name="Watson M."/>
            <person name="Adriaenssens E.M."/>
            <person name="Foster-Nyarko E."/>
            <person name="Jarju S."/>
            <person name="Secka A."/>
            <person name="Antonio M."/>
            <person name="Oren A."/>
            <person name="Chaudhuri R.R."/>
            <person name="La Ragione R."/>
            <person name="Hildebrand F."/>
            <person name="Pallen M.J."/>
        </authorList>
    </citation>
    <scope>NUCLEOTIDE SEQUENCE</scope>
    <source>
        <strain evidence="4">CHK121-7720</strain>
    </source>
</reference>